<accession>A0A371FUG9</accession>
<evidence type="ECO:0000313" key="1">
    <source>
        <dbReference type="EMBL" id="RDX81985.1"/>
    </source>
</evidence>
<dbReference type="AlphaFoldDB" id="A0A371FUG9"/>
<protein>
    <recommendedName>
        <fullName evidence="3">F-box/kelch-repeat protein</fullName>
    </recommendedName>
</protein>
<organism evidence="1 2">
    <name type="scientific">Mucuna pruriens</name>
    <name type="common">Velvet bean</name>
    <name type="synonym">Dolichos pruriens</name>
    <dbReference type="NCBI Taxonomy" id="157652"/>
    <lineage>
        <taxon>Eukaryota</taxon>
        <taxon>Viridiplantae</taxon>
        <taxon>Streptophyta</taxon>
        <taxon>Embryophyta</taxon>
        <taxon>Tracheophyta</taxon>
        <taxon>Spermatophyta</taxon>
        <taxon>Magnoliopsida</taxon>
        <taxon>eudicotyledons</taxon>
        <taxon>Gunneridae</taxon>
        <taxon>Pentapetalae</taxon>
        <taxon>rosids</taxon>
        <taxon>fabids</taxon>
        <taxon>Fabales</taxon>
        <taxon>Fabaceae</taxon>
        <taxon>Papilionoideae</taxon>
        <taxon>50 kb inversion clade</taxon>
        <taxon>NPAAA clade</taxon>
        <taxon>indigoferoid/millettioid clade</taxon>
        <taxon>Phaseoleae</taxon>
        <taxon>Mucuna</taxon>
    </lineage>
</organism>
<feature type="non-terminal residue" evidence="1">
    <location>
        <position position="1"/>
    </location>
</feature>
<reference evidence="1" key="1">
    <citation type="submission" date="2018-05" db="EMBL/GenBank/DDBJ databases">
        <title>Draft genome of Mucuna pruriens seed.</title>
        <authorList>
            <person name="Nnadi N.E."/>
            <person name="Vos R."/>
            <person name="Hasami M.H."/>
            <person name="Devisetty U.K."/>
            <person name="Aguiy J.C."/>
        </authorList>
    </citation>
    <scope>NUCLEOTIDE SEQUENCE [LARGE SCALE GENOMIC DNA]</scope>
    <source>
        <strain evidence="1">JCA_2017</strain>
    </source>
</reference>
<proteinExistence type="predicted"/>
<gene>
    <name evidence="1" type="ORF">CR513_37279</name>
</gene>
<keyword evidence="2" id="KW-1185">Reference proteome</keyword>
<evidence type="ECO:0008006" key="3">
    <source>
        <dbReference type="Google" id="ProtNLM"/>
    </source>
</evidence>
<comment type="caution">
    <text evidence="1">The sequence shown here is derived from an EMBL/GenBank/DDBJ whole genome shotgun (WGS) entry which is preliminary data.</text>
</comment>
<evidence type="ECO:0000313" key="2">
    <source>
        <dbReference type="Proteomes" id="UP000257109"/>
    </source>
</evidence>
<dbReference type="OrthoDB" id="1414876at2759"/>
<dbReference type="Proteomes" id="UP000257109">
    <property type="component" value="Unassembled WGS sequence"/>
</dbReference>
<name>A0A371FUG9_MUCPR</name>
<dbReference type="EMBL" id="QJKJ01007776">
    <property type="protein sequence ID" value="RDX81985.1"/>
    <property type="molecule type" value="Genomic_DNA"/>
</dbReference>
<sequence>MKSYVLTVRTYESCWREIECFPTASTDVLNDGVYIHNTLSWLGSTHDINEPGPFDITFDELVIISLDLGNETYSRLLLPCPLYEFHLGDFYNSKNYIRLFESFLQNYTNNHFSLWQMKEFGDKKSWTQLVNILVPDLFNFDGHVLMFQNQFHFQWFAIFYRGSFTITERPKVPRSMI</sequence>